<dbReference type="Pfam" id="PF17482">
    <property type="entry name" value="Phage_sheath_1C"/>
    <property type="match status" value="1"/>
</dbReference>
<evidence type="ECO:0000313" key="4">
    <source>
        <dbReference type="EMBL" id="CAE6910018.1"/>
    </source>
</evidence>
<evidence type="ECO:0000259" key="2">
    <source>
        <dbReference type="Pfam" id="PF04984"/>
    </source>
</evidence>
<comment type="similarity">
    <text evidence="1">Belongs to the myoviridae tail sheath protein family.</text>
</comment>
<name>A0A9N8MV90_9BURK</name>
<proteinExistence type="inferred from homology"/>
<comment type="caution">
    <text evidence="4">The sequence shown here is derived from an EMBL/GenBank/DDBJ whole genome shotgun (WGS) entry which is preliminary data.</text>
</comment>
<organism evidence="4 5">
    <name type="scientific">Paraburkholderia domus</name>
    <dbReference type="NCBI Taxonomy" id="2793075"/>
    <lineage>
        <taxon>Bacteria</taxon>
        <taxon>Pseudomonadati</taxon>
        <taxon>Pseudomonadota</taxon>
        <taxon>Betaproteobacteria</taxon>
        <taxon>Burkholderiales</taxon>
        <taxon>Burkholderiaceae</taxon>
        <taxon>Paraburkholderia</taxon>
    </lineage>
</organism>
<reference evidence="4" key="1">
    <citation type="submission" date="2021-02" db="EMBL/GenBank/DDBJ databases">
        <authorList>
            <person name="Vanwijnsberghe S."/>
        </authorList>
    </citation>
    <scope>NUCLEOTIDE SEQUENCE</scope>
    <source>
        <strain evidence="4">R-70211</strain>
    </source>
</reference>
<dbReference type="PANTHER" id="PTHR35861">
    <property type="match status" value="1"/>
</dbReference>
<dbReference type="PANTHER" id="PTHR35861:SF1">
    <property type="entry name" value="PHAGE TAIL SHEATH PROTEIN"/>
    <property type="match status" value="1"/>
</dbReference>
<feature type="domain" description="Tail sheath protein subtilisin-like" evidence="2">
    <location>
        <begin position="246"/>
        <end position="325"/>
    </location>
</feature>
<dbReference type="InterPro" id="IPR020287">
    <property type="entry name" value="Tail_sheath_C"/>
</dbReference>
<evidence type="ECO:0000313" key="5">
    <source>
        <dbReference type="Proteomes" id="UP000675121"/>
    </source>
</evidence>
<dbReference type="Proteomes" id="UP000675121">
    <property type="component" value="Unassembled WGS sequence"/>
</dbReference>
<dbReference type="InterPro" id="IPR052042">
    <property type="entry name" value="Tail_sheath_structural"/>
</dbReference>
<dbReference type="Pfam" id="PF04984">
    <property type="entry name" value="Phage_sheath_1"/>
    <property type="match status" value="1"/>
</dbReference>
<evidence type="ECO:0000256" key="1">
    <source>
        <dbReference type="ARBA" id="ARBA00008005"/>
    </source>
</evidence>
<keyword evidence="5" id="KW-1185">Reference proteome</keyword>
<dbReference type="EMBL" id="CAJNAS010000010">
    <property type="protein sequence ID" value="CAE6910018.1"/>
    <property type="molecule type" value="Genomic_DNA"/>
</dbReference>
<gene>
    <name evidence="4" type="ORF">R70211_03850</name>
</gene>
<protein>
    <recommendedName>
        <fullName evidence="6">Phage tail sheath family protein</fullName>
    </recommendedName>
</protein>
<accession>A0A9N8MV90</accession>
<sequence length="443" mass="47374">MSVTTSYPGVYVDELASMSMSVNNAPTAVPVFIGLFNPIDGSTAPPSQCVRIANWLDFSSRFSLDADLTVNITSSVVSADDVEDPENQDSSYSYSDSINCVANQGFYVRQYFENGGGPCYLLSYDDNDAEINAFPAAISQGTDITLIVAIGGGDKEYSSLSTLLVDGNGYFLIGTSGNGLSGPPTQKDLTAAYYPNVHTPYFQHRPQDSAIVVNGYVDAAASAVKNLADLKSINSTLYDKVSADIDDKLAEPLTLNPTGAIAGVYCSVDSRRGVWAAPANVALAGVTGVTEAVSDDAQGSMNDAGINVLRNFAGRGVVVWGARTMAGATSNSDTSWRYISVRRFFNSAERDIKKAMQPMVFEPNSEPTWEKVRSAIENYLHSLWRQGALLGATAKEAYFVKIGNGITMTDDDIAQGKMIVDVGMAAVRPAEFIILQFTQNLSS</sequence>
<dbReference type="Gene3D" id="3.40.50.11780">
    <property type="match status" value="1"/>
</dbReference>
<dbReference type="AlphaFoldDB" id="A0A9N8MV90"/>
<evidence type="ECO:0008006" key="6">
    <source>
        <dbReference type="Google" id="ProtNLM"/>
    </source>
</evidence>
<evidence type="ECO:0000259" key="3">
    <source>
        <dbReference type="Pfam" id="PF17482"/>
    </source>
</evidence>
<feature type="domain" description="Tail sheath protein C-terminal" evidence="3">
    <location>
        <begin position="332"/>
        <end position="438"/>
    </location>
</feature>
<dbReference type="InterPro" id="IPR035089">
    <property type="entry name" value="Phage_sheath_subtilisin"/>
</dbReference>
<dbReference type="RefSeq" id="WP_201139138.1">
    <property type="nucleotide sequence ID" value="NZ_CAJNAS010000010.1"/>
</dbReference>